<dbReference type="InterPro" id="IPR023296">
    <property type="entry name" value="Glyco_hydro_beta-prop_sf"/>
</dbReference>
<dbReference type="Proteomes" id="UP000253034">
    <property type="component" value="Unassembled WGS sequence"/>
</dbReference>
<dbReference type="Gene3D" id="2.115.10.20">
    <property type="entry name" value="Glycosyl hydrolase domain, family 43"/>
    <property type="match status" value="2"/>
</dbReference>
<comment type="caution">
    <text evidence="1">The sequence shown here is derived from an EMBL/GenBank/DDBJ whole genome shotgun (WGS) entry which is preliminary data.</text>
</comment>
<dbReference type="RefSeq" id="WP_114297337.1">
    <property type="nucleotide sequence ID" value="NZ_QPJT01000007.1"/>
</dbReference>
<protein>
    <recommendedName>
        <fullName evidence="3">Glycosyl hydrolase family 32</fullName>
    </recommendedName>
</protein>
<sequence length="293" mass="33976">MLNLNRLKNPIWTRSDNLRDPSVFKTKEGYHLFYSRFSNKDWSKPENWSIGHVFTKDFIIFDKDRDISPKGFASPGDVILWGGRYIIPYQAYPERPTKLCFSQSQDLILWSEPEFFMEEALELPWNQAQRTIDPTFVVDGDTLHCYFVGTDLINYSGHTNLIGHAVTKDTDLRKWDILSTDKPLIGVGKDAPDGVENVVVINRDNQWTMIYSEGLKNQHLAYAVSDDLYTWELKGRLEIEAQNWIATRYGAPFIWKEDDMWLMILMGEDAENNTAFGLLSSTDGLKWNMLQDK</sequence>
<dbReference type="SUPFAM" id="SSF75005">
    <property type="entry name" value="Arabinanase/levansucrase/invertase"/>
    <property type="match status" value="2"/>
</dbReference>
<proteinExistence type="predicted"/>
<dbReference type="AlphaFoldDB" id="A0A369BAC6"/>
<keyword evidence="2" id="KW-1185">Reference proteome</keyword>
<evidence type="ECO:0000313" key="2">
    <source>
        <dbReference type="Proteomes" id="UP000253034"/>
    </source>
</evidence>
<organism evidence="1 2">
    <name type="scientific">Anaerobacterium chartisolvens</name>
    <dbReference type="NCBI Taxonomy" id="1297424"/>
    <lineage>
        <taxon>Bacteria</taxon>
        <taxon>Bacillati</taxon>
        <taxon>Bacillota</taxon>
        <taxon>Clostridia</taxon>
        <taxon>Eubacteriales</taxon>
        <taxon>Oscillospiraceae</taxon>
        <taxon>Anaerobacterium</taxon>
    </lineage>
</organism>
<name>A0A369BAC6_9FIRM</name>
<reference evidence="1 2" key="1">
    <citation type="submission" date="2018-07" db="EMBL/GenBank/DDBJ databases">
        <title>Genomic Encyclopedia of Type Strains, Phase IV (KMG-IV): sequencing the most valuable type-strain genomes for metagenomic binning, comparative biology and taxonomic classification.</title>
        <authorList>
            <person name="Goeker M."/>
        </authorList>
    </citation>
    <scope>NUCLEOTIDE SEQUENCE [LARGE SCALE GENOMIC DNA]</scope>
    <source>
        <strain evidence="1 2">DSM 27016</strain>
    </source>
</reference>
<evidence type="ECO:0008006" key="3">
    <source>
        <dbReference type="Google" id="ProtNLM"/>
    </source>
</evidence>
<accession>A0A369BAC6</accession>
<dbReference type="EMBL" id="QPJT01000007">
    <property type="protein sequence ID" value="RCX17516.1"/>
    <property type="molecule type" value="Genomic_DNA"/>
</dbReference>
<evidence type="ECO:0000313" key="1">
    <source>
        <dbReference type="EMBL" id="RCX17516.1"/>
    </source>
</evidence>
<dbReference type="OrthoDB" id="2058761at2"/>
<gene>
    <name evidence="1" type="ORF">DFR58_10762</name>
</gene>